<dbReference type="InterPro" id="IPR023614">
    <property type="entry name" value="Porin_dom_sf"/>
</dbReference>
<keyword evidence="7" id="KW-0406">Ion transport</keyword>
<feature type="domain" description="Porin" evidence="12">
    <location>
        <begin position="11"/>
        <end position="334"/>
    </location>
</feature>
<dbReference type="OrthoDB" id="6975458at2"/>
<keyword evidence="8" id="KW-0626">Porin</keyword>
<evidence type="ECO:0000313" key="13">
    <source>
        <dbReference type="EMBL" id="ABE36791.1"/>
    </source>
</evidence>
<evidence type="ECO:0000259" key="12">
    <source>
        <dbReference type="Pfam" id="PF13609"/>
    </source>
</evidence>
<feature type="signal peptide" evidence="11">
    <location>
        <begin position="1"/>
        <end position="21"/>
    </location>
</feature>
<evidence type="ECO:0000256" key="6">
    <source>
        <dbReference type="ARBA" id="ARBA00022729"/>
    </source>
</evidence>
<name>Q13GJ8_PARXL</name>
<dbReference type="GO" id="GO:0009279">
    <property type="term" value="C:cell outer membrane"/>
    <property type="evidence" value="ECO:0007669"/>
    <property type="project" value="UniProtKB-SubCell"/>
</dbReference>
<dbReference type="GO" id="GO:0015288">
    <property type="term" value="F:porin activity"/>
    <property type="evidence" value="ECO:0007669"/>
    <property type="project" value="UniProtKB-KW"/>
</dbReference>
<feature type="chain" id="PRO_5004181980" evidence="11">
    <location>
        <begin position="22"/>
        <end position="365"/>
    </location>
</feature>
<dbReference type="GO" id="GO:0006811">
    <property type="term" value="P:monoatomic ion transport"/>
    <property type="evidence" value="ECO:0007669"/>
    <property type="project" value="UniProtKB-KW"/>
</dbReference>
<organism evidence="13 14">
    <name type="scientific">Paraburkholderia xenovorans (strain LB400)</name>
    <dbReference type="NCBI Taxonomy" id="266265"/>
    <lineage>
        <taxon>Bacteria</taxon>
        <taxon>Pseudomonadati</taxon>
        <taxon>Pseudomonadota</taxon>
        <taxon>Betaproteobacteria</taxon>
        <taxon>Burkholderiales</taxon>
        <taxon>Burkholderiaceae</taxon>
        <taxon>Paraburkholderia</taxon>
    </lineage>
</organism>
<reference evidence="13 14" key="1">
    <citation type="journal article" date="2006" name="Proc. Natl. Acad. Sci. U.S.A.">
        <title>Burkholderia xenovorans LB400 harbors a multi-replicon, 9.73-Mbp genome shaped for versatility.</title>
        <authorList>
            <person name="Chain P.S."/>
            <person name="Denef V.J."/>
            <person name="Konstantinidis K.T."/>
            <person name="Vergez L.M."/>
            <person name="Agullo L."/>
            <person name="Reyes V.L."/>
            <person name="Hauser L."/>
            <person name="Cordova M."/>
            <person name="Gomez L."/>
            <person name="Gonzalez M."/>
            <person name="Land M."/>
            <person name="Lao V."/>
            <person name="Larimer F."/>
            <person name="LiPuma J.J."/>
            <person name="Mahenthiralingam E."/>
            <person name="Malfatti S.A."/>
            <person name="Marx C.J."/>
            <person name="Parnell J.J."/>
            <person name="Ramette A."/>
            <person name="Richardson P."/>
            <person name="Seeger M."/>
            <person name="Smith D."/>
            <person name="Spilker T."/>
            <person name="Sul W.J."/>
            <person name="Tsoi T.V."/>
            <person name="Ulrich L.E."/>
            <person name="Zhulin I.B."/>
            <person name="Tiedje J.M."/>
        </authorList>
    </citation>
    <scope>NUCLEOTIDE SEQUENCE [LARGE SCALE GENOMIC DNA]</scope>
    <source>
        <strain evidence="13 14">LB400</strain>
    </source>
</reference>
<dbReference type="KEGG" id="bxb:DR64_7533"/>
<evidence type="ECO:0000256" key="2">
    <source>
        <dbReference type="ARBA" id="ARBA00011233"/>
    </source>
</evidence>
<accession>Q13GJ8</accession>
<dbReference type="InterPro" id="IPR050298">
    <property type="entry name" value="Gram-neg_bact_OMP"/>
</dbReference>
<evidence type="ECO:0000256" key="1">
    <source>
        <dbReference type="ARBA" id="ARBA00004571"/>
    </source>
</evidence>
<comment type="subunit">
    <text evidence="2">Homotrimer.</text>
</comment>
<dbReference type="AlphaFoldDB" id="Q13GJ8"/>
<dbReference type="STRING" id="266265.Bxe_C0916"/>
<evidence type="ECO:0000256" key="3">
    <source>
        <dbReference type="ARBA" id="ARBA00022448"/>
    </source>
</evidence>
<evidence type="ECO:0000256" key="8">
    <source>
        <dbReference type="ARBA" id="ARBA00023114"/>
    </source>
</evidence>
<gene>
    <name evidence="13" type="ORF">Bxe_C0916</name>
</gene>
<dbReference type="RefSeq" id="WP_011494038.1">
    <property type="nucleotide sequence ID" value="NC_007953.1"/>
</dbReference>
<evidence type="ECO:0000256" key="11">
    <source>
        <dbReference type="SAM" id="SignalP"/>
    </source>
</evidence>
<dbReference type="KEGG" id="bxe:Bxe_C0916"/>
<proteinExistence type="predicted"/>
<dbReference type="CDD" id="cd00342">
    <property type="entry name" value="gram_neg_porins"/>
    <property type="match status" value="1"/>
</dbReference>
<keyword evidence="10" id="KW-0998">Cell outer membrane</keyword>
<evidence type="ECO:0000313" key="14">
    <source>
        <dbReference type="Proteomes" id="UP000001817"/>
    </source>
</evidence>
<evidence type="ECO:0000256" key="9">
    <source>
        <dbReference type="ARBA" id="ARBA00023136"/>
    </source>
</evidence>
<dbReference type="eggNOG" id="COG3203">
    <property type="taxonomic scope" value="Bacteria"/>
</dbReference>
<sequence>MKKAFFALYIVLLTYASSSVAQSSVTLFGILDEGVSYTNNIKGSSSTKTASGIKWPTYWGIKGQEDLGGGWDAVFNLQDQFDINSGAMGYGGLLFGRLAIVGLANKDYGQVTLGRQSDFMNDFLYLVSDREQYLTLYSLAPGNLDRIGGGQLNNSIKYRYGLGTGISLGAMYAFSNSGTGTAANGTARSFELRYTNQSVRALAVYTDIHGVSVAPASSIGSSSFLGYQLGLGASTVVPLNSLSIAALGMSYTYQKLTGMVTYTNVHMDSVRESGALQTLTLGGIYRFTPAFLLEAGASTSRLSSSRWNQLVATLDYYLSKGTDIYLTADYEHASGHGQTAELYMSGGPSSTGSQAIVRVGVKHYF</sequence>
<keyword evidence="4" id="KW-1134">Transmembrane beta strand</keyword>
<keyword evidence="3" id="KW-0813">Transport</keyword>
<dbReference type="EMBL" id="CP000272">
    <property type="protein sequence ID" value="ABE36791.1"/>
    <property type="molecule type" value="Genomic_DNA"/>
</dbReference>
<evidence type="ECO:0000256" key="5">
    <source>
        <dbReference type="ARBA" id="ARBA00022692"/>
    </source>
</evidence>
<dbReference type="PANTHER" id="PTHR34501">
    <property type="entry name" value="PROTEIN YDDL-RELATED"/>
    <property type="match status" value="1"/>
</dbReference>
<keyword evidence="9" id="KW-0472">Membrane</keyword>
<evidence type="ECO:0000256" key="10">
    <source>
        <dbReference type="ARBA" id="ARBA00023237"/>
    </source>
</evidence>
<keyword evidence="14" id="KW-1185">Reference proteome</keyword>
<comment type="subcellular location">
    <subcellularLocation>
        <location evidence="1">Cell outer membrane</location>
        <topology evidence="1">Multi-pass membrane protein</topology>
    </subcellularLocation>
</comment>
<dbReference type="Proteomes" id="UP000001817">
    <property type="component" value="Chromosome 3"/>
</dbReference>
<keyword evidence="5" id="KW-0812">Transmembrane</keyword>
<dbReference type="InterPro" id="IPR033900">
    <property type="entry name" value="Gram_neg_porin_domain"/>
</dbReference>
<dbReference type="GO" id="GO:0046930">
    <property type="term" value="C:pore complex"/>
    <property type="evidence" value="ECO:0007669"/>
    <property type="project" value="UniProtKB-KW"/>
</dbReference>
<dbReference type="PANTHER" id="PTHR34501:SF9">
    <property type="entry name" value="MAJOR OUTER MEMBRANE PROTEIN P.IA"/>
    <property type="match status" value="1"/>
</dbReference>
<evidence type="ECO:0000256" key="7">
    <source>
        <dbReference type="ARBA" id="ARBA00023065"/>
    </source>
</evidence>
<dbReference type="Pfam" id="PF13609">
    <property type="entry name" value="Porin_4"/>
    <property type="match status" value="1"/>
</dbReference>
<dbReference type="Gene3D" id="2.40.160.10">
    <property type="entry name" value="Porin"/>
    <property type="match status" value="1"/>
</dbReference>
<protein>
    <submittedName>
        <fullName evidence="13">Outer membrane porin, OmpC family</fullName>
    </submittedName>
</protein>
<evidence type="ECO:0000256" key="4">
    <source>
        <dbReference type="ARBA" id="ARBA00022452"/>
    </source>
</evidence>
<keyword evidence="6 11" id="KW-0732">Signal</keyword>
<dbReference type="PATRIC" id="fig|266265.5.peg.8681"/>
<dbReference type="SUPFAM" id="SSF56935">
    <property type="entry name" value="Porins"/>
    <property type="match status" value="1"/>
</dbReference>